<evidence type="ECO:0000313" key="3">
    <source>
        <dbReference type="Proteomes" id="UP000077069"/>
    </source>
</evidence>
<evidence type="ECO:0000313" key="2">
    <source>
        <dbReference type="EMBL" id="OAG12937.1"/>
    </source>
</evidence>
<dbReference type="InParanoid" id="A0A177D133"/>
<dbReference type="OrthoDB" id="5377039at2759"/>
<dbReference type="GeneID" id="28760915"/>
<accession>A0A177D133</accession>
<gene>
    <name evidence="2" type="ORF">CC84DRAFT_1160181</name>
</gene>
<feature type="compositionally biased region" description="Low complexity" evidence="1">
    <location>
        <begin position="102"/>
        <end position="111"/>
    </location>
</feature>
<evidence type="ECO:0000256" key="1">
    <source>
        <dbReference type="SAM" id="MobiDB-lite"/>
    </source>
</evidence>
<dbReference type="AlphaFoldDB" id="A0A177D133"/>
<feature type="compositionally biased region" description="Polar residues" evidence="1">
    <location>
        <begin position="122"/>
        <end position="134"/>
    </location>
</feature>
<name>A0A177D133_9PLEO</name>
<sequence length="186" mass="19460">MHARVPRKRTKWTSLTPPRTHADADGDSTMHSSPELDAADDDLFPGDGDAPSTPRNAASYAPGPASELSPPNSQGRLPEESLSALAGGAPSMINANGKRAHPSSVASAAPAGGSGDKKSGPVQTDSATGYQWSSPDEAPGYEWKSNRAREEEARALEAVVDKGSMVKARYGDPLKPSVPMNLNSKR</sequence>
<feature type="compositionally biased region" description="Basic residues" evidence="1">
    <location>
        <begin position="1"/>
        <end position="11"/>
    </location>
</feature>
<proteinExistence type="predicted"/>
<feature type="region of interest" description="Disordered" evidence="1">
    <location>
        <begin position="1"/>
        <end position="159"/>
    </location>
</feature>
<protein>
    <submittedName>
        <fullName evidence="2">Uncharacterized protein</fullName>
    </submittedName>
</protein>
<feature type="compositionally biased region" description="Basic and acidic residues" evidence="1">
    <location>
        <begin position="144"/>
        <end position="155"/>
    </location>
</feature>
<keyword evidence="3" id="KW-1185">Reference proteome</keyword>
<dbReference type="EMBL" id="KV441548">
    <property type="protein sequence ID" value="OAG12937.1"/>
    <property type="molecule type" value="Genomic_DNA"/>
</dbReference>
<reference evidence="2 3" key="1">
    <citation type="submission" date="2016-05" db="EMBL/GenBank/DDBJ databases">
        <title>Comparative analysis of secretome profiles of manganese(II)-oxidizing ascomycete fungi.</title>
        <authorList>
            <consortium name="DOE Joint Genome Institute"/>
            <person name="Zeiner C.A."/>
            <person name="Purvine S.O."/>
            <person name="Zink E.M."/>
            <person name="Wu S."/>
            <person name="Pasa-Tolic L."/>
            <person name="Chaput D.L."/>
            <person name="Haridas S."/>
            <person name="Grigoriev I.V."/>
            <person name="Santelli C.M."/>
            <person name="Hansel C.M."/>
        </authorList>
    </citation>
    <scope>NUCLEOTIDE SEQUENCE [LARGE SCALE GENOMIC DNA]</scope>
    <source>
        <strain evidence="2 3">AP3s5-JAC2a</strain>
    </source>
</reference>
<organism evidence="2 3">
    <name type="scientific">Paraphaeosphaeria sporulosa</name>
    <dbReference type="NCBI Taxonomy" id="1460663"/>
    <lineage>
        <taxon>Eukaryota</taxon>
        <taxon>Fungi</taxon>
        <taxon>Dikarya</taxon>
        <taxon>Ascomycota</taxon>
        <taxon>Pezizomycotina</taxon>
        <taxon>Dothideomycetes</taxon>
        <taxon>Pleosporomycetidae</taxon>
        <taxon>Pleosporales</taxon>
        <taxon>Massarineae</taxon>
        <taxon>Didymosphaeriaceae</taxon>
        <taxon>Paraphaeosphaeria</taxon>
    </lineage>
</organism>
<dbReference type="Proteomes" id="UP000077069">
    <property type="component" value="Unassembled WGS sequence"/>
</dbReference>
<dbReference type="RefSeq" id="XP_018043302.1">
    <property type="nucleotide sequence ID" value="XM_018177429.1"/>
</dbReference>